<keyword evidence="1" id="KW-1133">Transmembrane helix</keyword>
<evidence type="ECO:0000256" key="1">
    <source>
        <dbReference type="SAM" id="Phobius"/>
    </source>
</evidence>
<feature type="transmembrane region" description="Helical" evidence="1">
    <location>
        <begin position="184"/>
        <end position="201"/>
    </location>
</feature>
<evidence type="ECO:0000313" key="2">
    <source>
        <dbReference type="EMBL" id="MDH2336747.1"/>
    </source>
</evidence>
<organism evidence="2 3">
    <name type="scientific">Clostridium perfringens</name>
    <dbReference type="NCBI Taxonomy" id="1502"/>
    <lineage>
        <taxon>Bacteria</taxon>
        <taxon>Bacillati</taxon>
        <taxon>Bacillota</taxon>
        <taxon>Clostridia</taxon>
        <taxon>Eubacteriales</taxon>
        <taxon>Clostridiaceae</taxon>
        <taxon>Clostridium</taxon>
    </lineage>
</organism>
<dbReference type="RefSeq" id="WP_242367057.1">
    <property type="nucleotide sequence ID" value="NZ_JALCVA010000002.1"/>
</dbReference>
<feature type="transmembrane region" description="Helical" evidence="1">
    <location>
        <begin position="121"/>
        <end position="143"/>
    </location>
</feature>
<proteinExistence type="predicted"/>
<feature type="transmembrane region" description="Helical" evidence="1">
    <location>
        <begin position="55"/>
        <end position="77"/>
    </location>
</feature>
<feature type="transmembrane region" description="Helical" evidence="1">
    <location>
        <begin position="89"/>
        <end position="109"/>
    </location>
</feature>
<keyword evidence="1" id="KW-0472">Membrane</keyword>
<dbReference type="Proteomes" id="UP001222958">
    <property type="component" value="Unassembled WGS sequence"/>
</dbReference>
<name>A0AAP4A874_CLOPF</name>
<protein>
    <submittedName>
        <fullName evidence="2">Uncharacterized protein</fullName>
    </submittedName>
</protein>
<sequence length="207" mass="24106">MKLIKFEEDRKKSLYFIVLGMFVLSLLRLYTAVTLGICLFIFIKSKNIKSLIFKFILSIIGLLIINKLSIIFGYGFLGMKYINSYVNGLGYFNALIQTLLRIFVGYSIVTEALKSGVWSNVFTMISPIYIFIVNLLLILLILVKSIKLNFLNRKILLFYVMFAFLNGLILLLRDGIIVERIYTMWIWLPIIVLADFRNNIIRNYKLN</sequence>
<dbReference type="EMBL" id="JARVUX010000005">
    <property type="protein sequence ID" value="MDH2336747.1"/>
    <property type="molecule type" value="Genomic_DNA"/>
</dbReference>
<dbReference type="AlphaFoldDB" id="A0AAP4A874"/>
<feature type="transmembrane region" description="Helical" evidence="1">
    <location>
        <begin position="155"/>
        <end position="172"/>
    </location>
</feature>
<accession>A0AAP4A874</accession>
<keyword evidence="1" id="KW-0812">Transmembrane</keyword>
<comment type="caution">
    <text evidence="2">The sequence shown here is derived from an EMBL/GenBank/DDBJ whole genome shotgun (WGS) entry which is preliminary data.</text>
</comment>
<evidence type="ECO:0000313" key="3">
    <source>
        <dbReference type="Proteomes" id="UP001222958"/>
    </source>
</evidence>
<reference evidence="2" key="1">
    <citation type="submission" date="2023-04" db="EMBL/GenBank/DDBJ databases">
        <title>Epidemiological investigation of Clostridium perfringens isolated from cattle.</title>
        <authorList>
            <person name="Tian R."/>
        </authorList>
    </citation>
    <scope>NUCLEOTIDE SEQUENCE</scope>
    <source>
        <strain evidence="2">ZWCP172</strain>
    </source>
</reference>
<feature type="transmembrane region" description="Helical" evidence="1">
    <location>
        <begin position="14"/>
        <end position="43"/>
    </location>
</feature>
<gene>
    <name evidence="2" type="ORF">QDQ28_11180</name>
</gene>